<dbReference type="GO" id="GO:0042802">
    <property type="term" value="F:identical protein binding"/>
    <property type="evidence" value="ECO:0007669"/>
    <property type="project" value="UniProtKB-ARBA"/>
</dbReference>
<dbReference type="InterPro" id="IPR009078">
    <property type="entry name" value="Ferritin-like_SF"/>
</dbReference>
<evidence type="ECO:0000313" key="13">
    <source>
        <dbReference type="Proteomes" id="UP000216411"/>
    </source>
</evidence>
<organism evidence="11 14">
    <name type="scientific">Lachnotalea glycerini</name>
    <dbReference type="NCBI Taxonomy" id="1763509"/>
    <lineage>
        <taxon>Bacteria</taxon>
        <taxon>Bacillati</taxon>
        <taxon>Bacillota</taxon>
        <taxon>Clostridia</taxon>
        <taxon>Lachnospirales</taxon>
        <taxon>Lachnospiraceae</taxon>
        <taxon>Lachnotalea</taxon>
    </lineage>
</organism>
<dbReference type="Proteomes" id="UP000216411">
    <property type="component" value="Unassembled WGS sequence"/>
</dbReference>
<dbReference type="FunFam" id="1.20.1260.10:FF:000001">
    <property type="entry name" value="Non-heme ferritin"/>
    <property type="match status" value="1"/>
</dbReference>
<dbReference type="InterPro" id="IPR008331">
    <property type="entry name" value="Ferritin_DPS_dom"/>
</dbReference>
<keyword evidence="6 8" id="KW-0408">Iron</keyword>
<feature type="domain" description="Ferritin-like diiron" evidence="10">
    <location>
        <begin position="1"/>
        <end position="145"/>
    </location>
</feature>
<feature type="binding site" evidence="8">
    <location>
        <position position="17"/>
    </location>
    <ligand>
        <name>Fe cation</name>
        <dbReference type="ChEBI" id="CHEBI:24875"/>
        <label>1</label>
    </ligand>
</feature>
<comment type="subcellular location">
    <subcellularLocation>
        <location evidence="9">Cytoplasm</location>
    </subcellularLocation>
</comment>
<feature type="binding site" evidence="8">
    <location>
        <position position="53"/>
    </location>
    <ligand>
        <name>Fe cation</name>
        <dbReference type="ChEBI" id="CHEBI:24875"/>
        <label>1</label>
    </ligand>
</feature>
<evidence type="ECO:0000256" key="9">
    <source>
        <dbReference type="RuleBase" id="RU361145"/>
    </source>
</evidence>
<proteinExistence type="inferred from homology"/>
<gene>
    <name evidence="11" type="ORF">C8E03_10838</name>
    <name evidence="12" type="ORF">CG710_012555</name>
</gene>
<dbReference type="AlphaFoldDB" id="A0A255I116"/>
<dbReference type="Gene3D" id="1.20.1260.10">
    <property type="match status" value="1"/>
</dbReference>
<dbReference type="GO" id="GO:0008199">
    <property type="term" value="F:ferric iron binding"/>
    <property type="evidence" value="ECO:0007669"/>
    <property type="project" value="InterPro"/>
</dbReference>
<feature type="binding site" evidence="8">
    <location>
        <position position="94"/>
    </location>
    <ligand>
        <name>Fe cation</name>
        <dbReference type="ChEBI" id="CHEBI:24875"/>
        <label>1</label>
    </ligand>
</feature>
<keyword evidence="5" id="KW-0560">Oxidoreductase</keyword>
<comment type="catalytic activity">
    <reaction evidence="7 9">
        <text>4 Fe(2+) + O2 + 6 H2O = 4 iron(III) oxide-hydroxide + 12 H(+)</text>
        <dbReference type="Rhea" id="RHEA:11972"/>
        <dbReference type="ChEBI" id="CHEBI:15377"/>
        <dbReference type="ChEBI" id="CHEBI:15378"/>
        <dbReference type="ChEBI" id="CHEBI:15379"/>
        <dbReference type="ChEBI" id="CHEBI:29033"/>
        <dbReference type="ChEBI" id="CHEBI:78619"/>
        <dbReference type="EC" id="1.16.3.2"/>
    </reaction>
</comment>
<evidence type="ECO:0000256" key="7">
    <source>
        <dbReference type="ARBA" id="ARBA00048035"/>
    </source>
</evidence>
<dbReference type="GO" id="GO:0006879">
    <property type="term" value="P:intracellular iron ion homeostasis"/>
    <property type="evidence" value="ECO:0007669"/>
    <property type="project" value="UniProtKB-KW"/>
</dbReference>
<dbReference type="GO" id="GO:0006826">
    <property type="term" value="P:iron ion transport"/>
    <property type="evidence" value="ECO:0007669"/>
    <property type="project" value="InterPro"/>
</dbReference>
<evidence type="ECO:0000256" key="6">
    <source>
        <dbReference type="ARBA" id="ARBA00023004"/>
    </source>
</evidence>
<dbReference type="PANTHER" id="PTHR11431">
    <property type="entry name" value="FERRITIN"/>
    <property type="match status" value="1"/>
</dbReference>
<comment type="caution">
    <text evidence="11">The sequence shown here is derived from an EMBL/GenBank/DDBJ whole genome shotgun (WGS) entry which is preliminary data.</text>
</comment>
<name>A0A255I116_9FIRM</name>
<comment type="function">
    <text evidence="1 9">Iron-storage protein.</text>
</comment>
<dbReference type="InterPro" id="IPR009040">
    <property type="entry name" value="Ferritin-like_diiron"/>
</dbReference>
<evidence type="ECO:0000313" key="12">
    <source>
        <dbReference type="EMBL" id="RDY30894.1"/>
    </source>
</evidence>
<evidence type="ECO:0000256" key="2">
    <source>
        <dbReference type="ARBA" id="ARBA00006950"/>
    </source>
</evidence>
<dbReference type="GO" id="GO:0005829">
    <property type="term" value="C:cytosol"/>
    <property type="evidence" value="ECO:0007669"/>
    <property type="project" value="TreeGrafter"/>
</dbReference>
<dbReference type="SUPFAM" id="SSF47240">
    <property type="entry name" value="Ferritin-like"/>
    <property type="match status" value="1"/>
</dbReference>
<reference evidence="12" key="3">
    <citation type="submission" date="2018-07" db="EMBL/GenBank/DDBJ databases">
        <authorList>
            <person name="Quirk P.G."/>
            <person name="Krulwich T.A."/>
        </authorList>
    </citation>
    <scope>NUCLEOTIDE SEQUENCE</scope>
    <source>
        <strain evidence="12">CCRI-19302</strain>
    </source>
</reference>
<keyword evidence="13" id="KW-1185">Reference proteome</keyword>
<dbReference type="InterPro" id="IPR041719">
    <property type="entry name" value="Ferritin_prok"/>
</dbReference>
<sequence>MISKEIAAKITEQINFELYSAYLYLDISNYYAENNLNGFSNWFRVQTQEERDHAMLFMTYLLNNSEKVTLKDIKAPNYTFSDFRQPAQIALEHELKVTKAIHDIYGCAYEAKDFRTMQFLDWFVKEQNEEEKNTEDIIKRYDLFGNDSKGLYLIDAELAARVYAPPSLVI</sequence>
<reference evidence="12 13" key="1">
    <citation type="journal article" date="2017" name="Genome Announc.">
        <title>Draft Genome Sequence of a Sporulating and Motile Strain of Lachnotalea glycerini Isolated from Water in Quebec City, Canada.</title>
        <authorList>
            <person name="Maheux A.F."/>
            <person name="Boudreau D.K."/>
            <person name="Berube E."/>
            <person name="Boissinot M."/>
            <person name="Raymond F."/>
            <person name="Brodeur S."/>
            <person name="Corbeil J."/>
            <person name="Isabel S."/>
            <person name="Omar R.F."/>
            <person name="Bergeron M.G."/>
        </authorList>
    </citation>
    <scope>NUCLEOTIDE SEQUENCE [LARGE SCALE GENOMIC DNA]</scope>
    <source>
        <strain evidence="12 13">CCRI-19302</strain>
    </source>
</reference>
<dbReference type="GO" id="GO:0008198">
    <property type="term" value="F:ferrous iron binding"/>
    <property type="evidence" value="ECO:0007669"/>
    <property type="project" value="TreeGrafter"/>
</dbReference>
<evidence type="ECO:0000256" key="8">
    <source>
        <dbReference type="PIRSR" id="PIRSR601519-1"/>
    </source>
</evidence>
<evidence type="ECO:0000256" key="4">
    <source>
        <dbReference type="ARBA" id="ARBA00022723"/>
    </source>
</evidence>
<keyword evidence="9" id="KW-0963">Cytoplasm</keyword>
<evidence type="ECO:0000256" key="3">
    <source>
        <dbReference type="ARBA" id="ARBA00022434"/>
    </source>
</evidence>
<protein>
    <recommendedName>
        <fullName evidence="9">Ferritin</fullName>
        <ecNumber evidence="9">1.16.3.2</ecNumber>
    </recommendedName>
</protein>
<dbReference type="InterPro" id="IPR012347">
    <property type="entry name" value="Ferritin-like"/>
</dbReference>
<dbReference type="EMBL" id="QICS01000008">
    <property type="protein sequence ID" value="PXV88316.1"/>
    <property type="molecule type" value="Genomic_DNA"/>
</dbReference>
<evidence type="ECO:0000313" key="14">
    <source>
        <dbReference type="Proteomes" id="UP000247523"/>
    </source>
</evidence>
<evidence type="ECO:0000313" key="11">
    <source>
        <dbReference type="EMBL" id="PXV88316.1"/>
    </source>
</evidence>
<dbReference type="PROSITE" id="PS50905">
    <property type="entry name" value="FERRITIN_LIKE"/>
    <property type="match status" value="1"/>
</dbReference>
<dbReference type="EC" id="1.16.3.2" evidence="9"/>
<accession>A0A255I116</accession>
<keyword evidence="4 8" id="KW-0479">Metal-binding</keyword>
<keyword evidence="3 9" id="KW-0409">Iron storage</keyword>
<dbReference type="RefSeq" id="WP_094380380.1">
    <property type="nucleotide sequence ID" value="NZ_NOKA02000026.1"/>
</dbReference>
<evidence type="ECO:0000256" key="1">
    <source>
        <dbReference type="ARBA" id="ARBA00002485"/>
    </source>
</evidence>
<dbReference type="Proteomes" id="UP000247523">
    <property type="component" value="Unassembled WGS sequence"/>
</dbReference>
<dbReference type="InterPro" id="IPR001519">
    <property type="entry name" value="Ferritin"/>
</dbReference>
<dbReference type="PANTHER" id="PTHR11431:SF127">
    <property type="entry name" value="BACTERIAL NON-HEME FERRITIN"/>
    <property type="match status" value="1"/>
</dbReference>
<dbReference type="OrthoDB" id="9801481at2"/>
<comment type="similarity">
    <text evidence="2 9">Belongs to the ferritin family. Prokaryotic subfamily.</text>
</comment>
<reference evidence="11 14" key="2">
    <citation type="submission" date="2018-05" db="EMBL/GenBank/DDBJ databases">
        <title>Genomic Encyclopedia of Type Strains, Phase IV (KMG-IV): sequencing the most valuable type-strain genomes for metagenomic binning, comparative biology and taxonomic classification.</title>
        <authorList>
            <person name="Goeker M."/>
        </authorList>
    </citation>
    <scope>NUCLEOTIDE SEQUENCE [LARGE SCALE GENOMIC DNA]</scope>
    <source>
        <strain evidence="11 14">DSM 28816</strain>
    </source>
</reference>
<feature type="binding site" evidence="8">
    <location>
        <position position="50"/>
    </location>
    <ligand>
        <name>Fe cation</name>
        <dbReference type="ChEBI" id="CHEBI:24875"/>
        <label>1</label>
    </ligand>
</feature>
<dbReference type="Pfam" id="PF00210">
    <property type="entry name" value="Ferritin"/>
    <property type="match status" value="1"/>
</dbReference>
<dbReference type="EMBL" id="NOKA02000026">
    <property type="protein sequence ID" value="RDY30894.1"/>
    <property type="molecule type" value="Genomic_DNA"/>
</dbReference>
<feature type="binding site" evidence="8">
    <location>
        <position position="127"/>
    </location>
    <ligand>
        <name>Fe cation</name>
        <dbReference type="ChEBI" id="CHEBI:24875"/>
        <label>1</label>
    </ligand>
</feature>
<evidence type="ECO:0000256" key="5">
    <source>
        <dbReference type="ARBA" id="ARBA00023002"/>
    </source>
</evidence>
<dbReference type="GO" id="GO:0004322">
    <property type="term" value="F:ferroxidase activity"/>
    <property type="evidence" value="ECO:0007669"/>
    <property type="project" value="TreeGrafter"/>
</dbReference>
<evidence type="ECO:0000259" key="10">
    <source>
        <dbReference type="PROSITE" id="PS50905"/>
    </source>
</evidence>
<dbReference type="CDD" id="cd01055">
    <property type="entry name" value="Nonheme_Ferritin"/>
    <property type="match status" value="1"/>
</dbReference>